<comment type="caution">
    <text evidence="6">The sequence shown here is derived from an EMBL/GenBank/DDBJ whole genome shotgun (WGS) entry which is preliminary data.</text>
</comment>
<dbReference type="Gene3D" id="3.40.395.10">
    <property type="entry name" value="Adenoviral Proteinase, Chain A"/>
    <property type="match status" value="1"/>
</dbReference>
<evidence type="ECO:0000259" key="5">
    <source>
        <dbReference type="Pfam" id="PF02902"/>
    </source>
</evidence>
<feature type="domain" description="Ubiquitin-like protease family profile" evidence="5">
    <location>
        <begin position="31"/>
        <end position="92"/>
    </location>
</feature>
<dbReference type="GO" id="GO:0008234">
    <property type="term" value="F:cysteine-type peptidase activity"/>
    <property type="evidence" value="ECO:0007669"/>
    <property type="project" value="InterPro"/>
</dbReference>
<protein>
    <recommendedName>
        <fullName evidence="5">Ubiquitin-like protease family profile domain-containing protein</fullName>
    </recommendedName>
</protein>
<reference evidence="6" key="1">
    <citation type="submission" date="2022-07" db="EMBL/GenBank/DDBJ databases">
        <authorList>
            <person name="Macas J."/>
            <person name="Novak P."/>
            <person name="Neumann P."/>
        </authorList>
    </citation>
    <scope>NUCLEOTIDE SEQUENCE</scope>
</reference>
<dbReference type="Proteomes" id="UP001152523">
    <property type="component" value="Unassembled WGS sequence"/>
</dbReference>
<comment type="similarity">
    <text evidence="1">Belongs to the peptidase C48 family.</text>
</comment>
<accession>A0AAV0D362</accession>
<feature type="signal peptide" evidence="4">
    <location>
        <begin position="1"/>
        <end position="21"/>
    </location>
</feature>
<evidence type="ECO:0000313" key="6">
    <source>
        <dbReference type="EMBL" id="CAH9088753.1"/>
    </source>
</evidence>
<evidence type="ECO:0000313" key="7">
    <source>
        <dbReference type="Proteomes" id="UP001152523"/>
    </source>
</evidence>
<evidence type="ECO:0000256" key="3">
    <source>
        <dbReference type="ARBA" id="ARBA00022801"/>
    </source>
</evidence>
<keyword evidence="3" id="KW-0378">Hydrolase</keyword>
<dbReference type="InterPro" id="IPR038765">
    <property type="entry name" value="Papain-like_cys_pep_sf"/>
</dbReference>
<dbReference type="GO" id="GO:0006508">
    <property type="term" value="P:proteolysis"/>
    <property type="evidence" value="ECO:0007669"/>
    <property type="project" value="UniProtKB-KW"/>
</dbReference>
<evidence type="ECO:0000256" key="1">
    <source>
        <dbReference type="ARBA" id="ARBA00005234"/>
    </source>
</evidence>
<dbReference type="AlphaFoldDB" id="A0AAV0D362"/>
<gene>
    <name evidence="6" type="ORF">CEPIT_LOCUS10551</name>
</gene>
<feature type="chain" id="PRO_5043784860" description="Ubiquitin-like protease family profile domain-containing protein" evidence="4">
    <location>
        <begin position="22"/>
        <end position="111"/>
    </location>
</feature>
<organism evidence="6 7">
    <name type="scientific">Cuscuta epithymum</name>
    <dbReference type="NCBI Taxonomy" id="186058"/>
    <lineage>
        <taxon>Eukaryota</taxon>
        <taxon>Viridiplantae</taxon>
        <taxon>Streptophyta</taxon>
        <taxon>Embryophyta</taxon>
        <taxon>Tracheophyta</taxon>
        <taxon>Spermatophyta</taxon>
        <taxon>Magnoliopsida</taxon>
        <taxon>eudicotyledons</taxon>
        <taxon>Gunneridae</taxon>
        <taxon>Pentapetalae</taxon>
        <taxon>asterids</taxon>
        <taxon>lamiids</taxon>
        <taxon>Solanales</taxon>
        <taxon>Convolvulaceae</taxon>
        <taxon>Cuscuteae</taxon>
        <taxon>Cuscuta</taxon>
        <taxon>Cuscuta subgen. Cuscuta</taxon>
    </lineage>
</organism>
<keyword evidence="2" id="KW-0645">Protease</keyword>
<evidence type="ECO:0000256" key="2">
    <source>
        <dbReference type="ARBA" id="ARBA00022670"/>
    </source>
</evidence>
<keyword evidence="4" id="KW-0732">Signal</keyword>
<keyword evidence="7" id="KW-1185">Reference proteome</keyword>
<dbReference type="EMBL" id="CAMAPF010000060">
    <property type="protein sequence ID" value="CAH9088753.1"/>
    <property type="molecule type" value="Genomic_DNA"/>
</dbReference>
<dbReference type="SUPFAM" id="SSF54001">
    <property type="entry name" value="Cysteine proteinases"/>
    <property type="match status" value="1"/>
</dbReference>
<evidence type="ECO:0000256" key="4">
    <source>
        <dbReference type="SAM" id="SignalP"/>
    </source>
</evidence>
<name>A0AAV0D362_9ASTE</name>
<dbReference type="Pfam" id="PF02902">
    <property type="entry name" value="Peptidase_C48"/>
    <property type="match status" value="1"/>
</dbReference>
<proteinExistence type="inferred from homology"/>
<dbReference type="InterPro" id="IPR003653">
    <property type="entry name" value="Peptidase_C48_C"/>
</dbReference>
<sequence>MKPNILKKMQGLIHFLPLVLADVKAVSSNTAPEEVVPYEVEVVTGVPQQVNGGDCGFMVLKFAEVLQMTLDVRTVYPDRIADYRAKWAHDLYVYGSAKGKSLAIHSDAIKK</sequence>